<dbReference type="Proteomes" id="UP001432128">
    <property type="component" value="Chromosome"/>
</dbReference>
<evidence type="ECO:0000313" key="1">
    <source>
        <dbReference type="EMBL" id="WUM22404.1"/>
    </source>
</evidence>
<accession>A0AAU4K8L8</accession>
<dbReference type="InterPro" id="IPR009467">
    <property type="entry name" value="Glycolipid-bd_prot_put"/>
</dbReference>
<keyword evidence="2" id="KW-1185">Reference proteome</keyword>
<organism evidence="1 2">
    <name type="scientific">Williamsia herbipolensis</name>
    <dbReference type="NCBI Taxonomy" id="1603258"/>
    <lineage>
        <taxon>Bacteria</taxon>
        <taxon>Bacillati</taxon>
        <taxon>Actinomycetota</taxon>
        <taxon>Actinomycetes</taxon>
        <taxon>Mycobacteriales</taxon>
        <taxon>Nocardiaceae</taxon>
        <taxon>Williamsia</taxon>
    </lineage>
</organism>
<dbReference type="KEGG" id="whr:OG579_13880"/>
<protein>
    <submittedName>
        <fullName evidence="1">Glycolipid-binding domain-containing protein</fullName>
    </submittedName>
</protein>
<dbReference type="SUPFAM" id="SSF159275">
    <property type="entry name" value="PA1994-like"/>
    <property type="match status" value="1"/>
</dbReference>
<dbReference type="EMBL" id="CP108021">
    <property type="protein sequence ID" value="WUM22404.1"/>
    <property type="molecule type" value="Genomic_DNA"/>
</dbReference>
<dbReference type="Pfam" id="PF06475">
    <property type="entry name" value="Glycolipid_bind"/>
    <property type="match status" value="1"/>
</dbReference>
<sequence>MPVHDAQRDVTEVSSSADDFKKVFTWRGVDATRLEQVRVQVTGLRVKAFGQVIGAATDTHEAFSATYDLLTNDAGVTRRLSVHLARAGGETQISITRDGENNWLVQTPQGTERSDFGGAQDVDLVLSPFFNALPIRRLDLHRNPTQIQVPVVYLYLPEGSVAPATVSYDSSADGIAVQSPVGSSSITTDDSGFVRDYEGLAERI</sequence>
<reference evidence="1 2" key="1">
    <citation type="submission" date="2022-10" db="EMBL/GenBank/DDBJ databases">
        <title>The complete genomes of actinobacterial strains from the NBC collection.</title>
        <authorList>
            <person name="Joergensen T.S."/>
            <person name="Alvarez Arevalo M."/>
            <person name="Sterndorff E.B."/>
            <person name="Faurdal D."/>
            <person name="Vuksanovic O."/>
            <person name="Mourched A.-S."/>
            <person name="Charusanti P."/>
            <person name="Shaw S."/>
            <person name="Blin K."/>
            <person name="Weber T."/>
        </authorList>
    </citation>
    <scope>NUCLEOTIDE SEQUENCE [LARGE SCALE GENOMIC DNA]</scope>
    <source>
        <strain evidence="1 2">NBC_00319</strain>
    </source>
</reference>
<dbReference type="AlphaFoldDB" id="A0AAU4K8L8"/>
<gene>
    <name evidence="1" type="ORF">OG579_13880</name>
</gene>
<proteinExistence type="predicted"/>
<name>A0AAU4K8L8_9NOCA</name>
<evidence type="ECO:0000313" key="2">
    <source>
        <dbReference type="Proteomes" id="UP001432128"/>
    </source>
</evidence>